<dbReference type="OrthoDB" id="269496at2759"/>
<dbReference type="InParanoid" id="Q22C23"/>
<dbReference type="eggNOG" id="KOG4044">
    <property type="taxonomic scope" value="Eukaryota"/>
</dbReference>
<dbReference type="GO" id="GO:0016787">
    <property type="term" value="F:hydrolase activity"/>
    <property type="evidence" value="ECO:0007669"/>
    <property type="project" value="UniProtKB-KW"/>
</dbReference>
<accession>Q22C23</accession>
<dbReference type="InterPro" id="IPR050993">
    <property type="entry name" value="Isochorismatase_domain"/>
</dbReference>
<dbReference type="KEGG" id="tet:TTHERM_01080470"/>
<protein>
    <submittedName>
        <fullName evidence="3">Isochorismatase hydrolase</fullName>
    </submittedName>
</protein>
<evidence type="ECO:0000313" key="3">
    <source>
        <dbReference type="EMBL" id="EAR82839.1"/>
    </source>
</evidence>
<dbReference type="Gene3D" id="3.40.50.850">
    <property type="entry name" value="Isochorismatase-like"/>
    <property type="match status" value="1"/>
</dbReference>
<dbReference type="SUPFAM" id="SSF52499">
    <property type="entry name" value="Isochorismatase-like hydrolases"/>
    <property type="match status" value="1"/>
</dbReference>
<dbReference type="OMA" id="QAGCVIT"/>
<dbReference type="Proteomes" id="UP000009168">
    <property type="component" value="Unassembled WGS sequence"/>
</dbReference>
<organism evidence="3 4">
    <name type="scientific">Tetrahymena thermophila (strain SB210)</name>
    <dbReference type="NCBI Taxonomy" id="312017"/>
    <lineage>
        <taxon>Eukaryota</taxon>
        <taxon>Sar</taxon>
        <taxon>Alveolata</taxon>
        <taxon>Ciliophora</taxon>
        <taxon>Intramacronucleata</taxon>
        <taxon>Oligohymenophorea</taxon>
        <taxon>Hymenostomatida</taxon>
        <taxon>Tetrahymenina</taxon>
        <taxon>Tetrahymenidae</taxon>
        <taxon>Tetrahymena</taxon>
    </lineage>
</organism>
<dbReference type="GeneID" id="7845396"/>
<dbReference type="InterPro" id="IPR000868">
    <property type="entry name" value="Isochorismatase-like_dom"/>
</dbReference>
<dbReference type="InterPro" id="IPR036380">
    <property type="entry name" value="Isochorismatase-like_sf"/>
</dbReference>
<dbReference type="PANTHER" id="PTHR14119">
    <property type="entry name" value="HYDROLASE"/>
    <property type="match status" value="1"/>
</dbReference>
<keyword evidence="4" id="KW-1185">Reference proteome</keyword>
<comment type="similarity">
    <text evidence="1">Belongs to the isochorismatase family.</text>
</comment>
<gene>
    <name evidence="3" type="ORF">TTHERM_01080470</name>
</gene>
<dbReference type="AlphaFoldDB" id="Q22C23"/>
<feature type="domain" description="Isochorismatase-like" evidence="2">
    <location>
        <begin position="14"/>
        <end position="164"/>
    </location>
</feature>
<proteinExistence type="inferred from homology"/>
<dbReference type="HOGENOM" id="CLU_066901_0_1_1"/>
<sequence>MSGKRLGRLIKEQTMLFNCDIQTGFMKHLYKGEHIVNTARQMVQTAGVMNLPILVTEQNVKVFGSTVPELSNDFPKNLIQYYEKSSFSMINEQTEAFLKSNSERKSVILYGAEAHVCVQQTCLDLLDRGYEVHLLTDGITSINSLDRTTAFERMRDAGAFLTTFQSVVFELMKSHTSPDFKKMLPIIKLKTTEDRLGHL</sequence>
<evidence type="ECO:0000256" key="1">
    <source>
        <dbReference type="ARBA" id="ARBA00006336"/>
    </source>
</evidence>
<name>Q22C23_TETTS</name>
<reference evidence="4" key="1">
    <citation type="journal article" date="2006" name="PLoS Biol.">
        <title>Macronuclear genome sequence of the ciliate Tetrahymena thermophila, a model eukaryote.</title>
        <authorList>
            <person name="Eisen J.A."/>
            <person name="Coyne R.S."/>
            <person name="Wu M."/>
            <person name="Wu D."/>
            <person name="Thiagarajan M."/>
            <person name="Wortman J.R."/>
            <person name="Badger J.H."/>
            <person name="Ren Q."/>
            <person name="Amedeo P."/>
            <person name="Jones K.M."/>
            <person name="Tallon L.J."/>
            <person name="Delcher A.L."/>
            <person name="Salzberg S.L."/>
            <person name="Silva J.C."/>
            <person name="Haas B.J."/>
            <person name="Majoros W.H."/>
            <person name="Farzad M."/>
            <person name="Carlton J.M."/>
            <person name="Smith R.K. Jr."/>
            <person name="Garg J."/>
            <person name="Pearlman R.E."/>
            <person name="Karrer K.M."/>
            <person name="Sun L."/>
            <person name="Manning G."/>
            <person name="Elde N.C."/>
            <person name="Turkewitz A.P."/>
            <person name="Asai D.J."/>
            <person name="Wilkes D.E."/>
            <person name="Wang Y."/>
            <person name="Cai H."/>
            <person name="Collins K."/>
            <person name="Stewart B.A."/>
            <person name="Lee S.R."/>
            <person name="Wilamowska K."/>
            <person name="Weinberg Z."/>
            <person name="Ruzzo W.L."/>
            <person name="Wloga D."/>
            <person name="Gaertig J."/>
            <person name="Frankel J."/>
            <person name="Tsao C.-C."/>
            <person name="Gorovsky M.A."/>
            <person name="Keeling P.J."/>
            <person name="Waller R.F."/>
            <person name="Patron N.J."/>
            <person name="Cherry J.M."/>
            <person name="Stover N.A."/>
            <person name="Krieger C.J."/>
            <person name="del Toro C."/>
            <person name="Ryder H.F."/>
            <person name="Williamson S.C."/>
            <person name="Barbeau R.A."/>
            <person name="Hamilton E.P."/>
            <person name="Orias E."/>
        </authorList>
    </citation>
    <scope>NUCLEOTIDE SEQUENCE [LARGE SCALE GENOMIC DNA]</scope>
    <source>
        <strain evidence="4">SB210</strain>
    </source>
</reference>
<dbReference type="STRING" id="312017.Q22C23"/>
<dbReference type="PANTHER" id="PTHR14119:SF3">
    <property type="entry name" value="ISOCHORISMATASE DOMAIN-CONTAINING PROTEIN 2"/>
    <property type="match status" value="1"/>
</dbReference>
<evidence type="ECO:0000259" key="2">
    <source>
        <dbReference type="Pfam" id="PF00857"/>
    </source>
</evidence>
<dbReference type="EMBL" id="GG662470">
    <property type="protein sequence ID" value="EAR82839.1"/>
    <property type="molecule type" value="Genomic_DNA"/>
</dbReference>
<evidence type="ECO:0000313" key="4">
    <source>
        <dbReference type="Proteomes" id="UP000009168"/>
    </source>
</evidence>
<dbReference type="RefSeq" id="XP_001030502.1">
    <property type="nucleotide sequence ID" value="XM_001030502.3"/>
</dbReference>
<dbReference type="Pfam" id="PF00857">
    <property type="entry name" value="Isochorismatase"/>
    <property type="match status" value="1"/>
</dbReference>
<keyword evidence="3" id="KW-0378">Hydrolase</keyword>